<dbReference type="OrthoDB" id="8724542at2"/>
<dbReference type="SUPFAM" id="SSF54654">
    <property type="entry name" value="CI-2 family of serine protease inhibitors"/>
    <property type="match status" value="1"/>
</dbReference>
<feature type="signal peptide" evidence="3">
    <location>
        <begin position="1"/>
        <end position="19"/>
    </location>
</feature>
<dbReference type="GO" id="GO:0004867">
    <property type="term" value="F:serine-type endopeptidase inhibitor activity"/>
    <property type="evidence" value="ECO:0007669"/>
    <property type="project" value="UniProtKB-KW"/>
</dbReference>
<keyword evidence="1" id="KW-0646">Protease inhibitor</keyword>
<keyword evidence="5" id="KW-1185">Reference proteome</keyword>
<proteinExistence type="predicted"/>
<evidence type="ECO:0000313" key="5">
    <source>
        <dbReference type="Proteomes" id="UP000439780"/>
    </source>
</evidence>
<accession>A0A845AEQ4</accession>
<evidence type="ECO:0000256" key="3">
    <source>
        <dbReference type="SAM" id="SignalP"/>
    </source>
</evidence>
<dbReference type="Pfam" id="PF11720">
    <property type="entry name" value="Inhibitor_I78"/>
    <property type="match status" value="1"/>
</dbReference>
<reference evidence="4 5" key="1">
    <citation type="submission" date="2019-12" db="EMBL/GenBank/DDBJ databases">
        <title>Genomic-based taxomic classification of the family Erythrobacteraceae.</title>
        <authorList>
            <person name="Xu L."/>
        </authorList>
    </citation>
    <scope>NUCLEOTIDE SEQUENCE [LARGE SCALE GENOMIC DNA]</scope>
    <source>
        <strain evidence="4 5">KEMB 9005-328</strain>
    </source>
</reference>
<dbReference type="EMBL" id="WTYA01000002">
    <property type="protein sequence ID" value="MXP27889.1"/>
    <property type="molecule type" value="Genomic_DNA"/>
</dbReference>
<evidence type="ECO:0008006" key="6">
    <source>
        <dbReference type="Google" id="ProtNLM"/>
    </source>
</evidence>
<comment type="caution">
    <text evidence="4">The sequence shown here is derived from an EMBL/GenBank/DDBJ whole genome shotgun (WGS) entry which is preliminary data.</text>
</comment>
<dbReference type="InterPro" id="IPR021719">
    <property type="entry name" value="Prot_inh_I78"/>
</dbReference>
<keyword evidence="2" id="KW-0722">Serine protease inhibitor</keyword>
<dbReference type="Gene3D" id="3.30.10.10">
    <property type="entry name" value="Trypsin Inhibitor V, subunit A"/>
    <property type="match status" value="1"/>
</dbReference>
<keyword evidence="3" id="KW-0732">Signal</keyword>
<dbReference type="PROSITE" id="PS51257">
    <property type="entry name" value="PROKAR_LIPOPROTEIN"/>
    <property type="match status" value="1"/>
</dbReference>
<dbReference type="RefSeq" id="WP_160752183.1">
    <property type="nucleotide sequence ID" value="NZ_WTYA01000002.1"/>
</dbReference>
<evidence type="ECO:0000256" key="1">
    <source>
        <dbReference type="ARBA" id="ARBA00022690"/>
    </source>
</evidence>
<dbReference type="AlphaFoldDB" id="A0A845AEQ4"/>
<feature type="chain" id="PRO_5032754483" description="Peptidase inhibitor I78" evidence="3">
    <location>
        <begin position="20"/>
        <end position="103"/>
    </location>
</feature>
<evidence type="ECO:0000256" key="2">
    <source>
        <dbReference type="ARBA" id="ARBA00022900"/>
    </source>
</evidence>
<dbReference type="Proteomes" id="UP000439780">
    <property type="component" value="Unassembled WGS sequence"/>
</dbReference>
<sequence length="103" mass="11092">MIRLLLLAAVTATCMTALAACASVAEPLQTRPVGTDHPCKADDVDGYMGETATAALGLAIQKHTGAQVFQWVPPDTAVTMDFRPDRVRVTYDRKMRVTAIRCG</sequence>
<evidence type="ECO:0000313" key="4">
    <source>
        <dbReference type="EMBL" id="MXP27889.1"/>
    </source>
</evidence>
<gene>
    <name evidence="4" type="ORF">GRI58_03505</name>
</gene>
<name>A0A845AEQ4_9SPHN</name>
<dbReference type="InterPro" id="IPR036354">
    <property type="entry name" value="Prot_inh_pot1_sf"/>
</dbReference>
<protein>
    <recommendedName>
        <fullName evidence="6">Peptidase inhibitor I78</fullName>
    </recommendedName>
</protein>
<organism evidence="4 5">
    <name type="scientific">Qipengyuania algicida</name>
    <dbReference type="NCBI Taxonomy" id="1836209"/>
    <lineage>
        <taxon>Bacteria</taxon>
        <taxon>Pseudomonadati</taxon>
        <taxon>Pseudomonadota</taxon>
        <taxon>Alphaproteobacteria</taxon>
        <taxon>Sphingomonadales</taxon>
        <taxon>Erythrobacteraceae</taxon>
        <taxon>Qipengyuania</taxon>
    </lineage>
</organism>